<evidence type="ECO:0000313" key="3">
    <source>
        <dbReference type="Proteomes" id="UP000188268"/>
    </source>
</evidence>
<gene>
    <name evidence="2" type="ORF">CCACVL1_12731</name>
</gene>
<dbReference type="Gramene" id="OMO80811">
    <property type="protein sequence ID" value="OMO80811"/>
    <property type="gene ID" value="CCACVL1_12731"/>
</dbReference>
<dbReference type="AlphaFoldDB" id="A0A1R3IE75"/>
<dbReference type="OrthoDB" id="1933729at2759"/>
<keyword evidence="3" id="KW-1185">Reference proteome</keyword>
<feature type="region of interest" description="Disordered" evidence="1">
    <location>
        <begin position="81"/>
        <end position="105"/>
    </location>
</feature>
<evidence type="ECO:0000313" key="2">
    <source>
        <dbReference type="EMBL" id="OMO80811.1"/>
    </source>
</evidence>
<name>A0A1R3IE75_COCAP</name>
<sequence length="133" mass="13995">MSSRSLLFYSYHSSGAPNPIFATSWTVAKALAAQIIHCLALALNAIVIQAGPRSDNLFNVTTLPCFKDCALGADCKGVELGPPAAAPPPPNSNSSPPNKPPSSHGLRGLQIESTFIDRLTLLTLAAALFLPWL</sequence>
<reference evidence="2 3" key="1">
    <citation type="submission" date="2013-09" db="EMBL/GenBank/DDBJ databases">
        <title>Corchorus capsularis genome sequencing.</title>
        <authorList>
            <person name="Alam M."/>
            <person name="Haque M.S."/>
            <person name="Islam M.S."/>
            <person name="Emdad E.M."/>
            <person name="Islam M.M."/>
            <person name="Ahmed B."/>
            <person name="Halim A."/>
            <person name="Hossen Q.M.M."/>
            <person name="Hossain M.Z."/>
            <person name="Ahmed R."/>
            <person name="Khan M.M."/>
            <person name="Islam R."/>
            <person name="Rashid M.M."/>
            <person name="Khan S.A."/>
            <person name="Rahman M.S."/>
            <person name="Alam M."/>
        </authorList>
    </citation>
    <scope>NUCLEOTIDE SEQUENCE [LARGE SCALE GENOMIC DNA]</scope>
    <source>
        <strain evidence="3">cv. CVL-1</strain>
        <tissue evidence="2">Whole seedling</tissue>
    </source>
</reference>
<dbReference type="EMBL" id="AWWV01010250">
    <property type="protein sequence ID" value="OMO80811.1"/>
    <property type="molecule type" value="Genomic_DNA"/>
</dbReference>
<protein>
    <submittedName>
        <fullName evidence="2">Uncharacterized protein</fullName>
    </submittedName>
</protein>
<proteinExistence type="predicted"/>
<comment type="caution">
    <text evidence="2">The sequence shown here is derived from an EMBL/GenBank/DDBJ whole genome shotgun (WGS) entry which is preliminary data.</text>
</comment>
<organism evidence="2 3">
    <name type="scientific">Corchorus capsularis</name>
    <name type="common">Jute</name>
    <dbReference type="NCBI Taxonomy" id="210143"/>
    <lineage>
        <taxon>Eukaryota</taxon>
        <taxon>Viridiplantae</taxon>
        <taxon>Streptophyta</taxon>
        <taxon>Embryophyta</taxon>
        <taxon>Tracheophyta</taxon>
        <taxon>Spermatophyta</taxon>
        <taxon>Magnoliopsida</taxon>
        <taxon>eudicotyledons</taxon>
        <taxon>Gunneridae</taxon>
        <taxon>Pentapetalae</taxon>
        <taxon>rosids</taxon>
        <taxon>malvids</taxon>
        <taxon>Malvales</taxon>
        <taxon>Malvaceae</taxon>
        <taxon>Grewioideae</taxon>
        <taxon>Apeibeae</taxon>
        <taxon>Corchorus</taxon>
    </lineage>
</organism>
<evidence type="ECO:0000256" key="1">
    <source>
        <dbReference type="SAM" id="MobiDB-lite"/>
    </source>
</evidence>
<accession>A0A1R3IE75</accession>
<dbReference type="Proteomes" id="UP000188268">
    <property type="component" value="Unassembled WGS sequence"/>
</dbReference>